<protein>
    <submittedName>
        <fullName evidence="1">3358_t:CDS:1</fullName>
    </submittedName>
</protein>
<organism evidence="1 2">
    <name type="scientific">Acaulospora morrowiae</name>
    <dbReference type="NCBI Taxonomy" id="94023"/>
    <lineage>
        <taxon>Eukaryota</taxon>
        <taxon>Fungi</taxon>
        <taxon>Fungi incertae sedis</taxon>
        <taxon>Mucoromycota</taxon>
        <taxon>Glomeromycotina</taxon>
        <taxon>Glomeromycetes</taxon>
        <taxon>Diversisporales</taxon>
        <taxon>Acaulosporaceae</taxon>
        <taxon>Acaulospora</taxon>
    </lineage>
</organism>
<accession>A0A9N9BFP4</accession>
<proteinExistence type="predicted"/>
<dbReference type="Proteomes" id="UP000789342">
    <property type="component" value="Unassembled WGS sequence"/>
</dbReference>
<comment type="caution">
    <text evidence="1">The sequence shown here is derived from an EMBL/GenBank/DDBJ whole genome shotgun (WGS) entry which is preliminary data.</text>
</comment>
<dbReference type="EMBL" id="CAJVPV010003905">
    <property type="protein sequence ID" value="CAG8562202.1"/>
    <property type="molecule type" value="Genomic_DNA"/>
</dbReference>
<evidence type="ECO:0000313" key="1">
    <source>
        <dbReference type="EMBL" id="CAG8562202.1"/>
    </source>
</evidence>
<dbReference type="AlphaFoldDB" id="A0A9N9BFP4"/>
<sequence length="173" mass="20274">MSSAKNIRLDLRVPKIILWPIKLLFFFFDRAYGLEGLTDRSRKRYCRGNDDSRFRQTKKTGYPESNLNTYQLEALNTVLRYQSQGLEQQKVTDLSTLAFFPRSQPERELTNELNVAIIMPGSPFSRSSFRCVKSENNIRCFTFIRLENTSSTFFANIRNKMIDVNVKNTYDSR</sequence>
<dbReference type="OrthoDB" id="2444059at2759"/>
<gene>
    <name evidence="1" type="ORF">AMORRO_LOCUS6072</name>
</gene>
<reference evidence="1" key="1">
    <citation type="submission" date="2021-06" db="EMBL/GenBank/DDBJ databases">
        <authorList>
            <person name="Kallberg Y."/>
            <person name="Tangrot J."/>
            <person name="Rosling A."/>
        </authorList>
    </citation>
    <scope>NUCLEOTIDE SEQUENCE</scope>
    <source>
        <strain evidence="1">CL551</strain>
    </source>
</reference>
<keyword evidence="2" id="KW-1185">Reference proteome</keyword>
<evidence type="ECO:0000313" key="2">
    <source>
        <dbReference type="Proteomes" id="UP000789342"/>
    </source>
</evidence>
<name>A0A9N9BFP4_9GLOM</name>